<name>A0ACC2TXR6_9FUNG</name>
<accession>A0ACC2TXR6</accession>
<reference evidence="1" key="1">
    <citation type="submission" date="2022-04" db="EMBL/GenBank/DDBJ databases">
        <title>Genome of the entomopathogenic fungus Entomophthora muscae.</title>
        <authorList>
            <person name="Elya C."/>
            <person name="Lovett B.R."/>
            <person name="Lee E."/>
            <person name="Macias A.M."/>
            <person name="Hajek A.E."/>
            <person name="De Bivort B.L."/>
            <person name="Kasson M.T."/>
            <person name="De Fine Licht H.H."/>
            <person name="Stajich J.E."/>
        </authorList>
    </citation>
    <scope>NUCLEOTIDE SEQUENCE</scope>
    <source>
        <strain evidence="1">Berkeley</strain>
    </source>
</reference>
<dbReference type="Proteomes" id="UP001165960">
    <property type="component" value="Unassembled WGS sequence"/>
</dbReference>
<comment type="caution">
    <text evidence="1">The sequence shown here is derived from an EMBL/GenBank/DDBJ whole genome shotgun (WGS) entry which is preliminary data.</text>
</comment>
<organism evidence="1 2">
    <name type="scientific">Entomophthora muscae</name>
    <dbReference type="NCBI Taxonomy" id="34485"/>
    <lineage>
        <taxon>Eukaryota</taxon>
        <taxon>Fungi</taxon>
        <taxon>Fungi incertae sedis</taxon>
        <taxon>Zoopagomycota</taxon>
        <taxon>Entomophthoromycotina</taxon>
        <taxon>Entomophthoromycetes</taxon>
        <taxon>Entomophthorales</taxon>
        <taxon>Entomophthoraceae</taxon>
        <taxon>Entomophthora</taxon>
    </lineage>
</organism>
<sequence>MESRSKLKVDWAGIFSTLLLPKFGEELPISTLQTLHRVSRECRASTNLNIVRQLFFFDLLVSTTTTEAISYLDKYGCLFRSIVFDSDRVDPKSISFGNADLVLNSLSKVMIRLERITIKGSVQSSDPSSVLWILRALNSLVGNLKYLGRLLTVELLGISSLEVIRLDKDTDIIPELRNTIISCSSLVHIDLPFLFSELEGLSRERFCSLTGLGVILDRASYALVQSEIHDSNIRHLTLDSSIVQTFQPGLFIEAGIKSKIKSLRLLGDGFMFIDVADARPSDAFENLESVDINLPLFSFIPYSLLSSCSRLVVLKLQNCTDFNDSLFSIVLDTHYTLKEIALSNTGVTPLCLKFFNFSSASISHVLLHFSPSIVEPDFYYPIVEAAHLTHLDIKISCEHLKSLAPLLLHSPSLEVVKIHGTYSDQGSNNEAPSDFAPLDTLHSLTSQMVSCNSMTLRYLCLKLSFENAKYHCSWGTSDILSDKVDDEITLLLESFPCLLSLHLCILALWDSNECFKPFVDTNRFPWALVQVE</sequence>
<evidence type="ECO:0000313" key="2">
    <source>
        <dbReference type="Proteomes" id="UP001165960"/>
    </source>
</evidence>
<keyword evidence="2" id="KW-1185">Reference proteome</keyword>
<proteinExistence type="predicted"/>
<evidence type="ECO:0000313" key="1">
    <source>
        <dbReference type="EMBL" id="KAJ9079151.1"/>
    </source>
</evidence>
<gene>
    <name evidence="1" type="ORF">DSO57_1038464</name>
</gene>
<dbReference type="EMBL" id="QTSX02001911">
    <property type="protein sequence ID" value="KAJ9079151.1"/>
    <property type="molecule type" value="Genomic_DNA"/>
</dbReference>
<protein>
    <submittedName>
        <fullName evidence="1">Uncharacterized protein</fullName>
    </submittedName>
</protein>